<sequence>MTSSLAINTLVWLKQPGYPWWPGFVVDPTTVGMELSEGYDTCVLCLPFDSSSVALASSSNVEEIKRFLPEEDSRLLEEGRVDSVCAAAIDEALDMYEKQLHSAEKKQQQSMRKRHHDDGDGVPEHGDLDALFFDDSEGDTDGSSQRERKYSPTRKREKRRKRRNEEDIGHTSKRTKKRDKLKLTRRERREKISGTDSEDTSSTREGEIESSDSDVGARVGVKQTRGKKASRNGVEFSDENDIGASYMENDIGLFKHELRRNRYDASNAVLSRSHDELLGMHSRFAKVGASSFSLEDEEKILEILTTLAKANVTLEQLIQTKVGVAVGQFISADFPPRIAKLSHAILNYWFGQLPKDVRGKLLAKSKTIEPPAISTAG</sequence>
<dbReference type="CDD" id="cd05162">
    <property type="entry name" value="PWWP"/>
    <property type="match status" value="1"/>
</dbReference>
<keyword evidence="6" id="KW-1185">Reference proteome</keyword>
<reference evidence="6" key="1">
    <citation type="submission" date="2011-07" db="EMBL/GenBank/DDBJ databases">
        <title>Divergent evolution of antigenic variation in African trypanosomes.</title>
        <authorList>
            <person name="Jackson A.P."/>
            <person name="Berry A."/>
            <person name="Allison H.C."/>
            <person name="Burton P."/>
            <person name="Anderson J."/>
            <person name="Aslett M."/>
            <person name="Brown R."/>
            <person name="Corton N."/>
            <person name="Harris D."/>
            <person name="Hauser H."/>
            <person name="Gamble J."/>
            <person name="Gilderthorp R."/>
            <person name="McQuillan J."/>
            <person name="Quail M.A."/>
            <person name="Sanders M."/>
            <person name="Van Tonder A."/>
            <person name="Ginger M.L."/>
            <person name="Donelson J.E."/>
            <person name="Field M.C."/>
            <person name="Barry J.D."/>
            <person name="Berriman M."/>
            <person name="Hertz-Fowler C."/>
        </authorList>
    </citation>
    <scope>NUCLEOTIDE SEQUENCE [LARGE SCALE GENOMIC DNA]</scope>
    <source>
        <strain evidence="6">IL3000</strain>
    </source>
</reference>
<dbReference type="InterPro" id="IPR000313">
    <property type="entry name" value="PWWP_dom"/>
</dbReference>
<protein>
    <submittedName>
        <fullName evidence="5">WGS project CAEQ00000000 data, annotated contig 836</fullName>
    </submittedName>
</protein>
<feature type="compositionally biased region" description="Basic and acidic residues" evidence="2">
    <location>
        <begin position="116"/>
        <end position="128"/>
    </location>
</feature>
<evidence type="ECO:0000313" key="5">
    <source>
        <dbReference type="EMBL" id="CCD17244.1"/>
    </source>
</evidence>
<dbReference type="Pfam" id="PF08711">
    <property type="entry name" value="Med26"/>
    <property type="match status" value="1"/>
</dbReference>
<feature type="domain" description="PWWP" evidence="3">
    <location>
        <begin position="7"/>
        <end position="31"/>
    </location>
</feature>
<evidence type="ECO:0000313" key="6">
    <source>
        <dbReference type="Proteomes" id="UP000000702"/>
    </source>
</evidence>
<dbReference type="InterPro" id="IPR035441">
    <property type="entry name" value="TFIIS/LEDGF_dom_sf"/>
</dbReference>
<dbReference type="VEuPathDB" id="TriTrypDB:TcIL3000_0_20780"/>
<evidence type="ECO:0000259" key="4">
    <source>
        <dbReference type="PROSITE" id="PS51319"/>
    </source>
</evidence>
<proteinExistence type="predicted"/>
<comment type="caution">
    <text evidence="5">The sequence shown here is derived from an EMBL/GenBank/DDBJ whole genome shotgun (WGS) entry which is preliminary data.</text>
</comment>
<evidence type="ECO:0000256" key="2">
    <source>
        <dbReference type="SAM" id="MobiDB-lite"/>
    </source>
</evidence>
<dbReference type="EMBL" id="CAEQ01002643">
    <property type="protein sequence ID" value="CCD17244.1"/>
    <property type="molecule type" value="Genomic_DNA"/>
</dbReference>
<dbReference type="SUPFAM" id="SSF63748">
    <property type="entry name" value="Tudor/PWWP/MBT"/>
    <property type="match status" value="1"/>
</dbReference>
<comment type="subcellular location">
    <subcellularLocation>
        <location evidence="1">Nucleus</location>
    </subcellularLocation>
</comment>
<dbReference type="PROSITE" id="PS51319">
    <property type="entry name" value="TFIIS_N"/>
    <property type="match status" value="1"/>
</dbReference>
<dbReference type="Gene3D" id="2.30.30.140">
    <property type="match status" value="1"/>
</dbReference>
<dbReference type="AlphaFoldDB" id="F9WIU6"/>
<evidence type="ECO:0000259" key="3">
    <source>
        <dbReference type="PROSITE" id="PS50812"/>
    </source>
</evidence>
<dbReference type="SUPFAM" id="SSF47676">
    <property type="entry name" value="Conserved domain common to transcription factors TFIIS, elongin A, CRSP70"/>
    <property type="match status" value="1"/>
</dbReference>
<dbReference type="Pfam" id="PF00855">
    <property type="entry name" value="PWWP"/>
    <property type="match status" value="1"/>
</dbReference>
<name>F9WIU6_TRYCI</name>
<accession>F9WIU6</accession>
<feature type="domain" description="TFIIS N-terminal" evidence="4">
    <location>
        <begin position="276"/>
        <end position="356"/>
    </location>
</feature>
<dbReference type="InterPro" id="IPR017923">
    <property type="entry name" value="TFIIS_N"/>
</dbReference>
<organism evidence="5 6">
    <name type="scientific">Trypanosoma congolense (strain IL3000)</name>
    <dbReference type="NCBI Taxonomy" id="1068625"/>
    <lineage>
        <taxon>Eukaryota</taxon>
        <taxon>Discoba</taxon>
        <taxon>Euglenozoa</taxon>
        <taxon>Kinetoplastea</taxon>
        <taxon>Metakinetoplastina</taxon>
        <taxon>Trypanosomatida</taxon>
        <taxon>Trypanosomatidae</taxon>
        <taxon>Trypanosoma</taxon>
        <taxon>Nannomonas</taxon>
    </lineage>
</organism>
<gene>
    <name evidence="5" type="ORF">TCIL3000_0_20780</name>
</gene>
<keyword evidence="1" id="KW-0539">Nucleus</keyword>
<dbReference type="PROSITE" id="PS50812">
    <property type="entry name" value="PWWP"/>
    <property type="match status" value="1"/>
</dbReference>
<evidence type="ECO:0000256" key="1">
    <source>
        <dbReference type="PROSITE-ProRule" id="PRU00649"/>
    </source>
</evidence>
<dbReference type="Gene3D" id="1.20.930.10">
    <property type="entry name" value="Conserved domain common to transcription factors TFIIS, elongin A, CRSP70"/>
    <property type="match status" value="1"/>
</dbReference>
<dbReference type="Proteomes" id="UP000000702">
    <property type="component" value="Unassembled WGS sequence"/>
</dbReference>
<feature type="compositionally biased region" description="Basic and acidic residues" evidence="2">
    <location>
        <begin position="181"/>
        <end position="193"/>
    </location>
</feature>
<dbReference type="GO" id="GO:0005634">
    <property type="term" value="C:nucleus"/>
    <property type="evidence" value="ECO:0007669"/>
    <property type="project" value="UniProtKB-SubCell"/>
</dbReference>
<reference evidence="5 6" key="2">
    <citation type="journal article" date="2012" name="Proc. Natl. Acad. Sci. U.S.A.">
        <title>Antigenic diversity is generated by distinct evolutionary mechanisms in African trypanosome species.</title>
        <authorList>
            <person name="Jackson A.P."/>
            <person name="Berry A."/>
            <person name="Aslett M."/>
            <person name="Allison H.C."/>
            <person name="Burton P."/>
            <person name="Vavrova-Anderson J."/>
            <person name="Brown R."/>
            <person name="Browne H."/>
            <person name="Corton N."/>
            <person name="Hauser H."/>
            <person name="Gamble J."/>
            <person name="Gilderthorp R."/>
            <person name="Marcello L."/>
            <person name="McQuillan J."/>
            <person name="Otto T.D."/>
            <person name="Quail M.A."/>
            <person name="Sanders M.J."/>
            <person name="van Tonder A."/>
            <person name="Ginger M.L."/>
            <person name="Field M.C."/>
            <person name="Barry J.D."/>
            <person name="Hertz-Fowler C."/>
            <person name="Berriman M."/>
        </authorList>
    </citation>
    <scope>NUCLEOTIDE SEQUENCE [LARGE SCALE GENOMIC DNA]</scope>
    <source>
        <strain evidence="5 6">IL3000</strain>
    </source>
</reference>
<dbReference type="OMA" id="CMPLASS"/>
<feature type="compositionally biased region" description="Basic residues" evidence="2">
    <location>
        <begin position="171"/>
        <end position="180"/>
    </location>
</feature>
<feature type="compositionally biased region" description="Basic residues" evidence="2">
    <location>
        <begin position="151"/>
        <end position="162"/>
    </location>
</feature>
<feature type="region of interest" description="Disordered" evidence="2">
    <location>
        <begin position="99"/>
        <end position="232"/>
    </location>
</feature>